<evidence type="ECO:0000256" key="3">
    <source>
        <dbReference type="ARBA" id="ARBA00022989"/>
    </source>
</evidence>
<dbReference type="EMBL" id="AHTH01000005">
    <property type="protein sequence ID" value="EHR42372.1"/>
    <property type="molecule type" value="Genomic_DNA"/>
</dbReference>
<dbReference type="GO" id="GO:0003824">
    <property type="term" value="F:catalytic activity"/>
    <property type="evidence" value="ECO:0007669"/>
    <property type="project" value="UniProtKB-ARBA"/>
</dbReference>
<dbReference type="CDD" id="cd01949">
    <property type="entry name" value="GGDEF"/>
    <property type="match status" value="1"/>
</dbReference>
<dbReference type="SMART" id="SM01079">
    <property type="entry name" value="CHASE"/>
    <property type="match status" value="1"/>
</dbReference>
<evidence type="ECO:0000313" key="9">
    <source>
        <dbReference type="Proteomes" id="UP000012046"/>
    </source>
</evidence>
<keyword evidence="2 5" id="KW-0812">Transmembrane</keyword>
<dbReference type="GO" id="GO:0007165">
    <property type="term" value="P:signal transduction"/>
    <property type="evidence" value="ECO:0007669"/>
    <property type="project" value="UniProtKB-ARBA"/>
</dbReference>
<keyword evidence="4 5" id="KW-0472">Membrane</keyword>
<dbReference type="Pfam" id="PF00990">
    <property type="entry name" value="GGDEF"/>
    <property type="match status" value="1"/>
</dbReference>
<dbReference type="InterPro" id="IPR000160">
    <property type="entry name" value="GGDEF_dom"/>
</dbReference>
<evidence type="ECO:0000256" key="2">
    <source>
        <dbReference type="ARBA" id="ARBA00022692"/>
    </source>
</evidence>
<dbReference type="PROSITE" id="PS50839">
    <property type="entry name" value="CHASE"/>
    <property type="match status" value="1"/>
</dbReference>
<feature type="transmembrane region" description="Helical" evidence="5">
    <location>
        <begin position="269"/>
        <end position="289"/>
    </location>
</feature>
<dbReference type="eggNOG" id="COG3452">
    <property type="taxonomic scope" value="Bacteria"/>
</dbReference>
<dbReference type="InterPro" id="IPR052163">
    <property type="entry name" value="DGC-Regulatory_Protein"/>
</dbReference>
<organism evidence="8 9">
    <name type="scientific">Alishewanella jeotgali KCTC 22429</name>
    <dbReference type="NCBI Taxonomy" id="1129374"/>
    <lineage>
        <taxon>Bacteria</taxon>
        <taxon>Pseudomonadati</taxon>
        <taxon>Pseudomonadota</taxon>
        <taxon>Gammaproteobacteria</taxon>
        <taxon>Alteromonadales</taxon>
        <taxon>Alteromonadaceae</taxon>
        <taxon>Alishewanella</taxon>
    </lineage>
</organism>
<dbReference type="InterPro" id="IPR029787">
    <property type="entry name" value="Nucleotide_cyclase"/>
</dbReference>
<dbReference type="NCBIfam" id="TIGR00254">
    <property type="entry name" value="GGDEF"/>
    <property type="match status" value="1"/>
</dbReference>
<sequence>MLVKLLSRRHRWLLGLFSALLFAGSIMLVEFFHQNLLQKLTLEQQQSLSRQLSLVRANIESELNANIFLADSLATIISVNPSSGPDDWELLAQALMRKATSIRNIAVAPDNVIRFIYPIEGNQAALGLDYRTVPAQFRTVELARQRQDIMIAGPLTLVQGGSAVIARMPIFNDAPTNQQYWGTCSVVIDIDKLFQSTGLFELASQGQLAMRGVDGTGAEGELFLGDAAVFTNAFAIENIRLLSGSWQIALALPQDQQGQFGLSSLLVRLVGYSLCILLFLALFSLYYAYRQARLNALQDPLTLLPNRRFAMQLLERLVNEKAEFSILSLDLDKFKEVNDNYGHAVGDALLQEVAKRLQAGLRASDHACRLSGDEFLVILPRVYREQDLQHIIEKVSAQLSNTAFIFSDKQFQIQYSLGYASFPIHATELDNLLHFADLAMYQQKAAHKANT</sequence>
<dbReference type="RefSeq" id="WP_008949766.1">
    <property type="nucleotide sequence ID" value="NZ_AHTH01000005.1"/>
</dbReference>
<proteinExistence type="predicted"/>
<dbReference type="Proteomes" id="UP000012046">
    <property type="component" value="Unassembled WGS sequence"/>
</dbReference>
<evidence type="ECO:0000256" key="4">
    <source>
        <dbReference type="ARBA" id="ARBA00023136"/>
    </source>
</evidence>
<dbReference type="Pfam" id="PF03924">
    <property type="entry name" value="CHASE"/>
    <property type="match status" value="1"/>
</dbReference>
<dbReference type="eggNOG" id="COG2199">
    <property type="taxonomic scope" value="Bacteria"/>
</dbReference>
<dbReference type="AlphaFoldDB" id="H3ZBQ8"/>
<dbReference type="GO" id="GO:0016020">
    <property type="term" value="C:membrane"/>
    <property type="evidence" value="ECO:0007669"/>
    <property type="project" value="UniProtKB-SubCell"/>
</dbReference>
<dbReference type="PROSITE" id="PS50887">
    <property type="entry name" value="GGDEF"/>
    <property type="match status" value="1"/>
</dbReference>
<dbReference type="PANTHER" id="PTHR46663">
    <property type="entry name" value="DIGUANYLATE CYCLASE DGCT-RELATED"/>
    <property type="match status" value="1"/>
</dbReference>
<evidence type="ECO:0000259" key="6">
    <source>
        <dbReference type="PROSITE" id="PS50839"/>
    </source>
</evidence>
<dbReference type="Gene3D" id="3.30.450.350">
    <property type="entry name" value="CHASE domain"/>
    <property type="match status" value="1"/>
</dbReference>
<gene>
    <name evidence="8" type="ORF">AJE_03816</name>
</gene>
<dbReference type="PATRIC" id="fig|1129374.4.peg.771"/>
<evidence type="ECO:0000313" key="8">
    <source>
        <dbReference type="EMBL" id="EHR42372.1"/>
    </source>
</evidence>
<dbReference type="Gene3D" id="3.30.70.270">
    <property type="match status" value="1"/>
</dbReference>
<dbReference type="InterPro" id="IPR006189">
    <property type="entry name" value="CHASE_dom"/>
</dbReference>
<accession>H3ZBQ8</accession>
<dbReference type="InterPro" id="IPR042240">
    <property type="entry name" value="CHASE_sf"/>
</dbReference>
<keyword evidence="9" id="KW-1185">Reference proteome</keyword>
<evidence type="ECO:0000259" key="7">
    <source>
        <dbReference type="PROSITE" id="PS50887"/>
    </source>
</evidence>
<keyword evidence="3 5" id="KW-1133">Transmembrane helix</keyword>
<reference evidence="8 9" key="1">
    <citation type="journal article" date="2012" name="J. Bacteriol.">
        <title>Genome Sequence of Extracellular-Protease-Producing Alishewanella jeotgali Isolated from Traditional Korean Fermented Seafood.</title>
        <authorList>
            <person name="Jung J."/>
            <person name="Chun J."/>
            <person name="Park W."/>
        </authorList>
    </citation>
    <scope>NUCLEOTIDE SEQUENCE [LARGE SCALE GENOMIC DNA]</scope>
    <source>
        <strain evidence="8 9">KCTC 22429</strain>
    </source>
</reference>
<comment type="caution">
    <text evidence="8">The sequence shown here is derived from an EMBL/GenBank/DDBJ whole genome shotgun (WGS) entry which is preliminary data.</text>
</comment>
<evidence type="ECO:0000256" key="1">
    <source>
        <dbReference type="ARBA" id="ARBA00004370"/>
    </source>
</evidence>
<dbReference type="InterPro" id="IPR043128">
    <property type="entry name" value="Rev_trsase/Diguanyl_cyclase"/>
</dbReference>
<protein>
    <submittedName>
        <fullName evidence="8">Diguanylate cyclase</fullName>
    </submittedName>
</protein>
<dbReference type="SMART" id="SM00267">
    <property type="entry name" value="GGDEF"/>
    <property type="match status" value="1"/>
</dbReference>
<feature type="domain" description="GGDEF" evidence="7">
    <location>
        <begin position="322"/>
        <end position="451"/>
    </location>
</feature>
<feature type="domain" description="CHASE" evidence="6">
    <location>
        <begin position="112"/>
        <end position="249"/>
    </location>
</feature>
<dbReference type="SUPFAM" id="SSF55073">
    <property type="entry name" value="Nucleotide cyclase"/>
    <property type="match status" value="1"/>
</dbReference>
<dbReference type="PANTHER" id="PTHR46663:SF2">
    <property type="entry name" value="GGDEF DOMAIN-CONTAINING PROTEIN"/>
    <property type="match status" value="1"/>
</dbReference>
<name>H3ZBQ8_9ALTE</name>
<dbReference type="STRING" id="1129374.AJE_03816"/>
<evidence type="ECO:0000256" key="5">
    <source>
        <dbReference type="SAM" id="Phobius"/>
    </source>
</evidence>
<comment type="subcellular location">
    <subcellularLocation>
        <location evidence="1">Membrane</location>
    </subcellularLocation>
</comment>